<dbReference type="AlphaFoldDB" id="A0A1E7F1L9"/>
<dbReference type="KEGG" id="fcy:FRACYDRAFT_270522"/>
<evidence type="ECO:0000313" key="1">
    <source>
        <dbReference type="EMBL" id="OEU12088.1"/>
    </source>
</evidence>
<keyword evidence="2" id="KW-1185">Reference proteome</keyword>
<organism evidence="1 2">
    <name type="scientific">Fragilariopsis cylindrus CCMP1102</name>
    <dbReference type="NCBI Taxonomy" id="635003"/>
    <lineage>
        <taxon>Eukaryota</taxon>
        <taxon>Sar</taxon>
        <taxon>Stramenopiles</taxon>
        <taxon>Ochrophyta</taxon>
        <taxon>Bacillariophyta</taxon>
        <taxon>Bacillariophyceae</taxon>
        <taxon>Bacillariophycidae</taxon>
        <taxon>Bacillariales</taxon>
        <taxon>Bacillariaceae</taxon>
        <taxon>Fragilariopsis</taxon>
    </lineage>
</organism>
<accession>A0A1E7F1L9</accession>
<sequence>MIVANEKYVNNDDITSFSVLVCIWKVLSNTCYHKNSVDIIGKDQIISIVSSGSYTINAPHLTVGYDISILQKCVLKAMGNLIANYSDDNNDTTIQLDDLRGPFREKKIFQQCIRALRNDNATTASNNSNNSWKNDVDLWSHTSRFFYHCWARNNNFLSRKVDFKLIIPFLIHYIKKDPSDAREWYAFDLLHAASDVIGKDTMMKNSRGLLTVLGAIADCDNDDKDANDAAYELLEYLFKR</sequence>
<name>A0A1E7F1L9_9STRA</name>
<dbReference type="EMBL" id="KV784365">
    <property type="protein sequence ID" value="OEU12088.1"/>
    <property type="molecule type" value="Genomic_DNA"/>
</dbReference>
<evidence type="ECO:0000313" key="2">
    <source>
        <dbReference type="Proteomes" id="UP000095751"/>
    </source>
</evidence>
<proteinExistence type="predicted"/>
<dbReference type="InParanoid" id="A0A1E7F1L9"/>
<reference evidence="1 2" key="1">
    <citation type="submission" date="2016-09" db="EMBL/GenBank/DDBJ databases">
        <title>Extensive genetic diversity and differential bi-allelic expression allows diatom success in the polar Southern Ocean.</title>
        <authorList>
            <consortium name="DOE Joint Genome Institute"/>
            <person name="Mock T."/>
            <person name="Otillar R.P."/>
            <person name="Strauss J."/>
            <person name="Dupont C."/>
            <person name="Frickenhaus S."/>
            <person name="Maumus F."/>
            <person name="Mcmullan M."/>
            <person name="Sanges R."/>
            <person name="Schmutz J."/>
            <person name="Toseland A."/>
            <person name="Valas R."/>
            <person name="Veluchamy A."/>
            <person name="Ward B.J."/>
            <person name="Allen A."/>
            <person name="Barry K."/>
            <person name="Falciatore A."/>
            <person name="Ferrante M."/>
            <person name="Fortunato A.E."/>
            <person name="Gloeckner G."/>
            <person name="Gruber A."/>
            <person name="Hipkin R."/>
            <person name="Janech M."/>
            <person name="Kroth P."/>
            <person name="Leese F."/>
            <person name="Lindquist E."/>
            <person name="Lyon B.R."/>
            <person name="Martin J."/>
            <person name="Mayer C."/>
            <person name="Parker M."/>
            <person name="Quesneville H."/>
            <person name="Raymond J."/>
            <person name="Uhlig C."/>
            <person name="Valentin K.U."/>
            <person name="Worden A.Z."/>
            <person name="Armbrust E.V."/>
            <person name="Bowler C."/>
            <person name="Green B."/>
            <person name="Moulton V."/>
            <person name="Van Oosterhout C."/>
            <person name="Grigoriev I."/>
        </authorList>
    </citation>
    <scope>NUCLEOTIDE SEQUENCE [LARGE SCALE GENOMIC DNA]</scope>
    <source>
        <strain evidence="1 2">CCMP1102</strain>
    </source>
</reference>
<gene>
    <name evidence="1" type="ORF">FRACYDRAFT_270522</name>
</gene>
<dbReference type="Proteomes" id="UP000095751">
    <property type="component" value="Unassembled WGS sequence"/>
</dbReference>
<protein>
    <submittedName>
        <fullName evidence="1">Uncharacterized protein</fullName>
    </submittedName>
</protein>